<evidence type="ECO:0000256" key="2">
    <source>
        <dbReference type="ARBA" id="ARBA00008642"/>
    </source>
</evidence>
<feature type="region of interest" description="ACP-binding" evidence="11">
    <location>
        <begin position="261"/>
        <end position="265"/>
    </location>
</feature>
<comment type="similarity">
    <text evidence="2 11">Belongs to the thiolase-like superfamily. FabH family.</text>
</comment>
<proteinExistence type="inferred from homology"/>
<feature type="domain" description="Beta-ketoacyl-[acyl-carrier-protein] synthase III N-terminal" evidence="13">
    <location>
        <begin position="112"/>
        <end position="191"/>
    </location>
</feature>
<keyword evidence="6 11" id="KW-0276">Fatty acid metabolism</keyword>
<dbReference type="EC" id="2.3.1.180" evidence="3 11"/>
<feature type="active site" evidence="11">
    <location>
        <position position="260"/>
    </location>
</feature>
<keyword evidence="4 11" id="KW-0444">Lipid biosynthesis</keyword>
<evidence type="ECO:0000256" key="6">
    <source>
        <dbReference type="ARBA" id="ARBA00022832"/>
    </source>
</evidence>
<dbReference type="GO" id="GO:0033818">
    <property type="term" value="F:beta-ketoacyl-acyl-carrier-protein synthase III activity"/>
    <property type="evidence" value="ECO:0007669"/>
    <property type="project" value="UniProtKB-UniRule"/>
</dbReference>
<feature type="domain" description="Beta-ketoacyl-[acyl-carrier-protein] synthase III C-terminal" evidence="12">
    <location>
        <begin position="246"/>
        <end position="333"/>
    </location>
</feature>
<evidence type="ECO:0000256" key="5">
    <source>
        <dbReference type="ARBA" id="ARBA00022679"/>
    </source>
</evidence>
<dbReference type="UniPathway" id="UPA00094"/>
<dbReference type="NCBIfam" id="NF006829">
    <property type="entry name" value="PRK09352.1"/>
    <property type="match status" value="1"/>
</dbReference>
<dbReference type="Pfam" id="PF08541">
    <property type="entry name" value="ACP_syn_III_C"/>
    <property type="match status" value="1"/>
</dbReference>
<reference evidence="14" key="1">
    <citation type="journal article" date="2017" name="J. Phycol.">
        <title>Analysis of chloroplast genomes and a supermatrix inform reclassification of the Rhodomelaceae (Rhodophyta).</title>
        <authorList>
            <person name="Diaz-Tapia P."/>
            <person name="Maggs C.A."/>
            <person name="West J.A."/>
            <person name="Verbruggen H."/>
        </authorList>
    </citation>
    <scope>NUCLEOTIDE SEQUENCE</scope>
    <source>
        <strain evidence="14">PD745</strain>
    </source>
</reference>
<name>A0A1Z1MD98_9FLOR</name>
<evidence type="ECO:0000256" key="4">
    <source>
        <dbReference type="ARBA" id="ARBA00022516"/>
    </source>
</evidence>
<evidence type="ECO:0000256" key="7">
    <source>
        <dbReference type="ARBA" id="ARBA00023098"/>
    </source>
</evidence>
<evidence type="ECO:0000313" key="14">
    <source>
        <dbReference type="EMBL" id="ARW64058.1"/>
    </source>
</evidence>
<comment type="subcellular location">
    <subcellularLocation>
        <location evidence="11">Plastid</location>
        <location evidence="11">Chloroplast</location>
    </subcellularLocation>
</comment>
<keyword evidence="14" id="KW-0934">Plastid</keyword>
<dbReference type="GO" id="GO:0006633">
    <property type="term" value="P:fatty acid biosynthetic process"/>
    <property type="evidence" value="ECO:0007669"/>
    <property type="project" value="UniProtKB-UniRule"/>
</dbReference>
<dbReference type="SUPFAM" id="SSF53901">
    <property type="entry name" value="Thiolase-like"/>
    <property type="match status" value="1"/>
</dbReference>
<dbReference type="InterPro" id="IPR004655">
    <property type="entry name" value="FabH"/>
</dbReference>
<keyword evidence="7 11" id="KW-0443">Lipid metabolism</keyword>
<accession>A0A1Z1MD98</accession>
<keyword evidence="11" id="KW-0511">Multifunctional enzyme</keyword>
<sequence>MKSFIEQGVKILATGSAVPRTSVNNDQISNIVQTSDEWIFTRTGIKERRLLTGSSQSVVDLAITACMNALDKISMSPSEIDLIILATSTPNDLFGSASQIQSRIGATNAVAFDLTAACSGFVLALVTATQFLRSSHYVNAIVIGADVLSKWVDWSDRSTCILFGDAAGAAVLQSCNSDDNTILNFELSTDGSYSKYLSIKYKENSQPNKLIDLYQGSFKYIEMNGKEVYKFAVSKVPISIIKCLNSINMSVEDVNWLLLHQANERILKAVAEKLSISDKKIISNLTNYGNTSAASIPLALDEAVIEKKIAHNDIVVIAGFGAGLTWGTVVIQWKELESR</sequence>
<dbReference type="HAMAP" id="MF_01815">
    <property type="entry name" value="FabH"/>
    <property type="match status" value="1"/>
</dbReference>
<dbReference type="PANTHER" id="PTHR43091:SF1">
    <property type="entry name" value="BETA-KETOACYL-[ACYL-CARRIER-PROTEIN] SYNTHASE III, CHLOROPLASTIC"/>
    <property type="match status" value="1"/>
</dbReference>
<comment type="subunit">
    <text evidence="11">Homodimer.</text>
</comment>
<keyword evidence="8 11" id="KW-0275">Fatty acid biosynthesis</keyword>
<comment type="catalytic activity">
    <reaction evidence="9 11">
        <text>malonyl-[ACP] + acetyl-CoA + H(+) = 3-oxobutanoyl-[ACP] + CO2 + CoA</text>
        <dbReference type="Rhea" id="RHEA:12080"/>
        <dbReference type="Rhea" id="RHEA-COMP:9623"/>
        <dbReference type="Rhea" id="RHEA-COMP:9625"/>
        <dbReference type="ChEBI" id="CHEBI:15378"/>
        <dbReference type="ChEBI" id="CHEBI:16526"/>
        <dbReference type="ChEBI" id="CHEBI:57287"/>
        <dbReference type="ChEBI" id="CHEBI:57288"/>
        <dbReference type="ChEBI" id="CHEBI:78449"/>
        <dbReference type="ChEBI" id="CHEBI:78450"/>
        <dbReference type="EC" id="2.3.1.180"/>
    </reaction>
</comment>
<evidence type="ECO:0000259" key="13">
    <source>
        <dbReference type="Pfam" id="PF08545"/>
    </source>
</evidence>
<dbReference type="GO" id="GO:0009507">
    <property type="term" value="C:chloroplast"/>
    <property type="evidence" value="ECO:0007669"/>
    <property type="project" value="UniProtKB-SubCell"/>
</dbReference>
<dbReference type="CDD" id="cd00830">
    <property type="entry name" value="KAS_III"/>
    <property type="match status" value="1"/>
</dbReference>
<dbReference type="Gene3D" id="3.40.47.10">
    <property type="match status" value="1"/>
</dbReference>
<evidence type="ECO:0000256" key="9">
    <source>
        <dbReference type="ARBA" id="ARBA00052419"/>
    </source>
</evidence>
<gene>
    <name evidence="11 14" type="primary">fabH</name>
</gene>
<dbReference type="AlphaFoldDB" id="A0A1Z1MD98"/>
<comment type="domain">
    <text evidence="11">The last Arg residue of the ACP-binding site is essential for the weak association between ACP/AcpP and FabH.</text>
</comment>
<dbReference type="GO" id="GO:0004315">
    <property type="term" value="F:3-oxoacyl-[acyl-carrier-protein] synthase activity"/>
    <property type="evidence" value="ECO:0007669"/>
    <property type="project" value="InterPro"/>
</dbReference>
<evidence type="ECO:0000256" key="10">
    <source>
        <dbReference type="ARBA" id="ARBA00057449"/>
    </source>
</evidence>
<comment type="function">
    <text evidence="10">Catalyzes the condensation reaction of fatty acid synthesis by the addition to an acyl acceptor of two carbons from malonyl-ACP. KAS III catalyzes the first condensation reaction which initiates fatty acid synthesis and may therefore play a role in governing the total rate of fatty acid production. Possesses both acetoacetyl-ACP synthase and acetyl transacylase activities.</text>
</comment>
<dbReference type="InterPro" id="IPR016039">
    <property type="entry name" value="Thiolase-like"/>
</dbReference>
<comment type="function">
    <text evidence="11">Catalyzes the condensation reaction of fatty acid synthesis by the addition to an acyl acceptor of two carbons from malonyl-ACP. Catalyzes the first condensation reaction which initiates fatty acid synthesis and may therefore play a role in governing the total rate of fatty acid production. Possesses both acetoacetyl-ACP synthase and acetyl transacylase activities. Its substrate specificity determines the biosynthesis of branched-chain and/or straight-chain of fatty acids.</text>
</comment>
<evidence type="ECO:0000256" key="1">
    <source>
        <dbReference type="ARBA" id="ARBA00005194"/>
    </source>
</evidence>
<dbReference type="FunFam" id="3.40.47.10:FF:000004">
    <property type="entry name" value="3-oxoacyl-[acyl-carrier-protein] synthase 3"/>
    <property type="match status" value="1"/>
</dbReference>
<keyword evidence="5 11" id="KW-0808">Transferase</keyword>
<dbReference type="InterPro" id="IPR013747">
    <property type="entry name" value="ACP_syn_III_C"/>
</dbReference>
<dbReference type="EMBL" id="MF101431">
    <property type="protein sequence ID" value="ARW64058.1"/>
    <property type="molecule type" value="Genomic_DNA"/>
</dbReference>
<dbReference type="Pfam" id="PF08545">
    <property type="entry name" value="ACP_syn_III"/>
    <property type="match status" value="1"/>
</dbReference>
<feature type="active site" evidence="11">
    <location>
        <position position="118"/>
    </location>
</feature>
<dbReference type="InterPro" id="IPR013751">
    <property type="entry name" value="ACP_syn_III_N"/>
</dbReference>
<keyword evidence="14" id="KW-0150">Chloroplast</keyword>
<evidence type="ECO:0000256" key="3">
    <source>
        <dbReference type="ARBA" id="ARBA00012333"/>
    </source>
</evidence>
<dbReference type="NCBIfam" id="TIGR00747">
    <property type="entry name" value="fabH"/>
    <property type="match status" value="1"/>
</dbReference>
<feature type="active site" evidence="11">
    <location>
        <position position="290"/>
    </location>
</feature>
<protein>
    <recommendedName>
        <fullName evidence="3 11">Beta-ketoacyl-[acyl-carrier-protein] synthase III</fullName>
        <shortName evidence="11">Beta-ketoacyl-ACP synthase III</shortName>
        <shortName evidence="11">KAS III</shortName>
        <ecNumber evidence="3 11">2.3.1.180</ecNumber>
    </recommendedName>
    <alternativeName>
        <fullName evidence="11">3-oxoacyl-[acyl-carrier-protein] synthase 3</fullName>
    </alternativeName>
    <alternativeName>
        <fullName evidence="11">3-oxoacyl-[acyl-carrier-protein] synthase III</fullName>
    </alternativeName>
</protein>
<evidence type="ECO:0000256" key="8">
    <source>
        <dbReference type="ARBA" id="ARBA00023160"/>
    </source>
</evidence>
<dbReference type="PANTHER" id="PTHR43091">
    <property type="entry name" value="3-OXOACYL-[ACYL-CARRIER-PROTEIN] SYNTHASE"/>
    <property type="match status" value="1"/>
</dbReference>
<geneLocation type="chloroplast" evidence="14"/>
<evidence type="ECO:0000256" key="11">
    <source>
        <dbReference type="HAMAP-Rule" id="MF_01815"/>
    </source>
</evidence>
<comment type="pathway">
    <text evidence="1 11">Lipid metabolism; fatty acid biosynthesis.</text>
</comment>
<organism evidence="14">
    <name type="scientific">Chondria sp.</name>
    <name type="common">in: red algae</name>
    <dbReference type="NCBI Taxonomy" id="1982705"/>
    <lineage>
        <taxon>Eukaryota</taxon>
        <taxon>Rhodophyta</taxon>
        <taxon>Florideophyceae</taxon>
        <taxon>Rhodymeniophycidae</taxon>
        <taxon>Ceramiales</taxon>
        <taxon>Rhodomelaceae</taxon>
        <taxon>Chondrieae</taxon>
        <taxon>Chondria</taxon>
    </lineage>
</organism>
<keyword evidence="11" id="KW-0012">Acyltransferase</keyword>
<evidence type="ECO:0000259" key="12">
    <source>
        <dbReference type="Pfam" id="PF08541"/>
    </source>
</evidence>